<dbReference type="InterPro" id="IPR016161">
    <property type="entry name" value="Ald_DH/histidinol_DH"/>
</dbReference>
<gene>
    <name evidence="7" type="primary">proA</name>
    <name evidence="9" type="ORF">CXU22_02245</name>
</gene>
<dbReference type="InterPro" id="IPR000965">
    <property type="entry name" value="GPR_dom"/>
</dbReference>
<keyword evidence="2 7" id="KW-0028">Amino-acid biosynthesis</keyword>
<dbReference type="PANTHER" id="PTHR11063:SF8">
    <property type="entry name" value="DELTA-1-PYRROLINE-5-CARBOXYLATE SYNTHASE"/>
    <property type="match status" value="1"/>
</dbReference>
<evidence type="ECO:0000259" key="8">
    <source>
        <dbReference type="Pfam" id="PF00171"/>
    </source>
</evidence>
<dbReference type="NCBIfam" id="NF001221">
    <property type="entry name" value="PRK00197.1"/>
    <property type="match status" value="1"/>
</dbReference>
<dbReference type="CDD" id="cd07079">
    <property type="entry name" value="ALDH_F18-19_ProA-GPR"/>
    <property type="match status" value="1"/>
</dbReference>
<comment type="function">
    <text evidence="7">Catalyzes the NADPH-dependent reduction of L-glutamate 5-phosphate into L-glutamate 5-semialdehyde and phosphate. The product spontaneously undergoes cyclization to form 1-pyrroline-5-carboxylate.</text>
</comment>
<evidence type="ECO:0000256" key="6">
    <source>
        <dbReference type="ARBA" id="ARBA00049024"/>
    </source>
</evidence>
<keyword evidence="5 7" id="KW-0560">Oxidoreductase</keyword>
<dbReference type="OrthoDB" id="9809970at2"/>
<accession>A0A2N8HGJ0</accession>
<evidence type="ECO:0000313" key="9">
    <source>
        <dbReference type="EMBL" id="PNC19853.1"/>
    </source>
</evidence>
<evidence type="ECO:0000313" key="10">
    <source>
        <dbReference type="Proteomes" id="UP000236000"/>
    </source>
</evidence>
<comment type="subcellular location">
    <subcellularLocation>
        <location evidence="7">Cytoplasm</location>
    </subcellularLocation>
</comment>
<feature type="domain" description="Aldehyde dehydrogenase" evidence="8">
    <location>
        <begin position="12"/>
        <end position="283"/>
    </location>
</feature>
<dbReference type="SUPFAM" id="SSF53720">
    <property type="entry name" value="ALDH-like"/>
    <property type="match status" value="1"/>
</dbReference>
<comment type="similarity">
    <text evidence="7">Belongs to the gamma-glutamyl phosphate reductase family.</text>
</comment>
<dbReference type="FunFam" id="3.40.309.10:FF:000006">
    <property type="entry name" value="Gamma-glutamyl phosphate reductase"/>
    <property type="match status" value="1"/>
</dbReference>
<dbReference type="InterPro" id="IPR016163">
    <property type="entry name" value="Ald_DH_C"/>
</dbReference>
<dbReference type="NCBIfam" id="TIGR00407">
    <property type="entry name" value="proA"/>
    <property type="match status" value="1"/>
</dbReference>
<dbReference type="GO" id="GO:0005737">
    <property type="term" value="C:cytoplasm"/>
    <property type="evidence" value="ECO:0007669"/>
    <property type="project" value="UniProtKB-SubCell"/>
</dbReference>
<dbReference type="EC" id="1.2.1.41" evidence="7"/>
<dbReference type="PIRSF" id="PIRSF000151">
    <property type="entry name" value="GPR"/>
    <property type="match status" value="1"/>
</dbReference>
<dbReference type="GO" id="GO:0004350">
    <property type="term" value="F:glutamate-5-semialdehyde dehydrogenase activity"/>
    <property type="evidence" value="ECO:0007669"/>
    <property type="project" value="UniProtKB-UniRule"/>
</dbReference>
<dbReference type="PANTHER" id="PTHR11063">
    <property type="entry name" value="GLUTAMATE SEMIALDEHYDE DEHYDROGENASE"/>
    <property type="match status" value="1"/>
</dbReference>
<keyword evidence="3 7" id="KW-0641">Proline biosynthesis</keyword>
<evidence type="ECO:0000256" key="3">
    <source>
        <dbReference type="ARBA" id="ARBA00022650"/>
    </source>
</evidence>
<dbReference type="Gene3D" id="3.40.309.10">
    <property type="entry name" value="Aldehyde Dehydrogenase, Chain A, domain 2"/>
    <property type="match status" value="1"/>
</dbReference>
<dbReference type="UniPathway" id="UPA00098">
    <property type="reaction ID" value="UER00360"/>
</dbReference>
<dbReference type="InterPro" id="IPR015590">
    <property type="entry name" value="Aldehyde_DH_dom"/>
</dbReference>
<dbReference type="RefSeq" id="WP_102712119.1">
    <property type="nucleotide sequence ID" value="NZ_PJKA01000003.1"/>
</dbReference>
<evidence type="ECO:0000256" key="7">
    <source>
        <dbReference type="HAMAP-Rule" id="MF_00412"/>
    </source>
</evidence>
<dbReference type="Pfam" id="PF00171">
    <property type="entry name" value="Aldedh"/>
    <property type="match status" value="1"/>
</dbReference>
<organism evidence="9 10">
    <name type="scientific">Akkermansia muciniphila</name>
    <dbReference type="NCBI Taxonomy" id="239935"/>
    <lineage>
        <taxon>Bacteria</taxon>
        <taxon>Pseudomonadati</taxon>
        <taxon>Verrucomicrobiota</taxon>
        <taxon>Verrucomicrobiia</taxon>
        <taxon>Verrucomicrobiales</taxon>
        <taxon>Akkermansiaceae</taxon>
        <taxon>Akkermansia</taxon>
    </lineage>
</organism>
<sequence length="429" mass="46836">MTLENPLEPVGRAALAASREMLALGPEEKADALRRMAAAVRAAAARILQENALDMEEAGTAGRNAAFLDRLLLTPDRVERMAHGMEQVAELPDPVGERIREWTRPNGLHIRQVRVPLGVIGFIYESRGTVTCDAAALCLKSGNAVILRGGSESLRTNRVLAEALRGALRESAVPVDALQLLASGSRDEVRQLCELDSCLNVIIPRGGKGLVRTVMEYARVPVLKHLDGICHVYVDAAADLEMAVNILDDAKTQRPGVCNAAETLLVDAAVAERFLPMAADRMRLRGVECRVCGRSRPFFGPEAVAASEEDWSTEYEDLILSVKVVDGVRDAVEHVNRYGSHHSDSIITEDGKARDYFLRRVDSACVYHNCSTRFSDGEEFGFGAEIGIGTDKFHARGPMALRELTSYKYVIEGSGQMKDPSRIPGEDRA</sequence>
<evidence type="ECO:0000256" key="4">
    <source>
        <dbReference type="ARBA" id="ARBA00022857"/>
    </source>
</evidence>
<protein>
    <recommendedName>
        <fullName evidence="7">Gamma-glutamyl phosphate reductase</fullName>
        <shortName evidence="7">GPR</shortName>
        <ecNumber evidence="7">1.2.1.41</ecNumber>
    </recommendedName>
    <alternativeName>
        <fullName evidence="7">Glutamate-5-semialdehyde dehydrogenase</fullName>
    </alternativeName>
    <alternativeName>
        <fullName evidence="7">Glutamyl-gamma-semialdehyde dehydrogenase</fullName>
        <shortName evidence="7">GSA dehydrogenase</shortName>
    </alternativeName>
</protein>
<keyword evidence="4 7" id="KW-0521">NADP</keyword>
<dbReference type="InterPro" id="IPR012134">
    <property type="entry name" value="Glu-5-SA_DH"/>
</dbReference>
<dbReference type="GO" id="GO:0050661">
    <property type="term" value="F:NADP binding"/>
    <property type="evidence" value="ECO:0007669"/>
    <property type="project" value="InterPro"/>
</dbReference>
<dbReference type="HAMAP" id="MF_00412">
    <property type="entry name" value="ProA"/>
    <property type="match status" value="1"/>
</dbReference>
<evidence type="ECO:0000256" key="1">
    <source>
        <dbReference type="ARBA" id="ARBA00004985"/>
    </source>
</evidence>
<dbReference type="GO" id="GO:0055129">
    <property type="term" value="P:L-proline biosynthetic process"/>
    <property type="evidence" value="ECO:0007669"/>
    <property type="project" value="UniProtKB-UniRule"/>
</dbReference>
<name>A0A2N8HGJ0_9BACT</name>
<dbReference type="EMBL" id="PJKA01000003">
    <property type="protein sequence ID" value="PNC19853.1"/>
    <property type="molecule type" value="Genomic_DNA"/>
</dbReference>
<keyword evidence="7" id="KW-0963">Cytoplasm</keyword>
<comment type="pathway">
    <text evidence="1 7">Amino-acid biosynthesis; L-proline biosynthesis; L-glutamate 5-semialdehyde from L-glutamate: step 2/2.</text>
</comment>
<evidence type="ECO:0000256" key="2">
    <source>
        <dbReference type="ARBA" id="ARBA00022605"/>
    </source>
</evidence>
<proteinExistence type="inferred from homology"/>
<comment type="catalytic activity">
    <reaction evidence="6 7">
        <text>L-glutamate 5-semialdehyde + phosphate + NADP(+) = L-glutamyl 5-phosphate + NADPH + H(+)</text>
        <dbReference type="Rhea" id="RHEA:19541"/>
        <dbReference type="ChEBI" id="CHEBI:15378"/>
        <dbReference type="ChEBI" id="CHEBI:43474"/>
        <dbReference type="ChEBI" id="CHEBI:57783"/>
        <dbReference type="ChEBI" id="CHEBI:58066"/>
        <dbReference type="ChEBI" id="CHEBI:58274"/>
        <dbReference type="ChEBI" id="CHEBI:58349"/>
        <dbReference type="EC" id="1.2.1.41"/>
    </reaction>
</comment>
<comment type="caution">
    <text evidence="9">The sequence shown here is derived from an EMBL/GenBank/DDBJ whole genome shotgun (WGS) entry which is preliminary data.</text>
</comment>
<dbReference type="Gene3D" id="3.40.605.10">
    <property type="entry name" value="Aldehyde Dehydrogenase, Chain A, domain 1"/>
    <property type="match status" value="1"/>
</dbReference>
<dbReference type="InterPro" id="IPR016162">
    <property type="entry name" value="Ald_DH_N"/>
</dbReference>
<reference evidence="9 10" key="1">
    <citation type="journal article" date="2017" name="BMC Genomics">
        <title>Genome sequencing of 39 Akkermansia muciniphila isolates reveals its population structure, genomic and functional diverisity, and global distribution in mammalian gut microbiotas.</title>
        <authorList>
            <person name="Guo X."/>
            <person name="Li S."/>
            <person name="Zhang J."/>
            <person name="Wu F."/>
            <person name="Li X."/>
            <person name="Wu D."/>
            <person name="Zhang M."/>
            <person name="Ou Z."/>
            <person name="Jie Z."/>
            <person name="Yan Q."/>
            <person name="Li P."/>
            <person name="Yi J."/>
            <person name="Peng Y."/>
        </authorList>
    </citation>
    <scope>NUCLEOTIDE SEQUENCE [LARGE SCALE GENOMIC DNA]</scope>
    <source>
        <strain evidence="9 10">GP24</strain>
    </source>
</reference>
<dbReference type="AlphaFoldDB" id="A0A2N8HGJ0"/>
<dbReference type="Proteomes" id="UP000236000">
    <property type="component" value="Unassembled WGS sequence"/>
</dbReference>
<evidence type="ECO:0000256" key="5">
    <source>
        <dbReference type="ARBA" id="ARBA00023002"/>
    </source>
</evidence>